<keyword evidence="4 13" id="KW-0808">Transferase</keyword>
<comment type="subcellular location">
    <subcellularLocation>
        <location evidence="1 13">Golgi apparatus membrane</location>
        <topology evidence="1 13">Single-pass type II membrane protein</topology>
    </subcellularLocation>
</comment>
<keyword evidence="16" id="KW-1185">Reference proteome</keyword>
<name>A0A7J6FF21_CANSA</name>
<evidence type="ECO:0000256" key="5">
    <source>
        <dbReference type="ARBA" id="ARBA00022692"/>
    </source>
</evidence>
<dbReference type="Pfam" id="PF03360">
    <property type="entry name" value="Glyco_transf_43"/>
    <property type="match status" value="1"/>
</dbReference>
<dbReference type="InterPro" id="IPR005027">
    <property type="entry name" value="Glyco_trans_43"/>
</dbReference>
<evidence type="ECO:0000256" key="13">
    <source>
        <dbReference type="RuleBase" id="RU363127"/>
    </source>
</evidence>
<protein>
    <recommendedName>
        <fullName evidence="13">Glycosyltransferases</fullName>
        <ecNumber evidence="13">2.4.-.-</ecNumber>
    </recommendedName>
</protein>
<dbReference type="Proteomes" id="UP000583929">
    <property type="component" value="Unassembled WGS sequence"/>
</dbReference>
<evidence type="ECO:0000256" key="14">
    <source>
        <dbReference type="SAM" id="MobiDB-lite"/>
    </source>
</evidence>
<dbReference type="InterPro" id="IPR029044">
    <property type="entry name" value="Nucleotide-diphossugar_trans"/>
</dbReference>
<feature type="site" description="Interaction with galactose moiety of substrate glycoprotein" evidence="12">
    <location>
        <position position="271"/>
    </location>
</feature>
<organism evidence="15 16">
    <name type="scientific">Cannabis sativa</name>
    <name type="common">Hemp</name>
    <name type="synonym">Marijuana</name>
    <dbReference type="NCBI Taxonomy" id="3483"/>
    <lineage>
        <taxon>Eukaryota</taxon>
        <taxon>Viridiplantae</taxon>
        <taxon>Streptophyta</taxon>
        <taxon>Embryophyta</taxon>
        <taxon>Tracheophyta</taxon>
        <taxon>Spermatophyta</taxon>
        <taxon>Magnoliopsida</taxon>
        <taxon>eudicotyledons</taxon>
        <taxon>Gunneridae</taxon>
        <taxon>Pentapetalae</taxon>
        <taxon>rosids</taxon>
        <taxon>fabids</taxon>
        <taxon>Rosales</taxon>
        <taxon>Cannabaceae</taxon>
        <taxon>Cannabis</taxon>
    </lineage>
</organism>
<evidence type="ECO:0000256" key="9">
    <source>
        <dbReference type="ARBA" id="ARBA00023136"/>
    </source>
</evidence>
<evidence type="ECO:0000256" key="2">
    <source>
        <dbReference type="ARBA" id="ARBA00007706"/>
    </source>
</evidence>
<sequence length="387" mass="44088">MGSVERSKRRVHVWKRAIVHFCLCFVMGFFTGFFPTSKSSIFSYDNFNYVVSSSLSNKQQFSPQPIETISNQPETTSRYNTTTSSTTSNGNVSEEAIVPMPQNHPQRMKLSEQKEQGREEVEVEEEKRQIPPPKKLVIIVTPTSTNDNKFQGVLLRRMANTLRLAKPPLLWIVVEGQSESNDMSQILRKTGIMYRHLVFKENFTDIEAELDHQRNVALKHIEHHKLSGIVHFASLSNVYDLDFFNELRKIEGFGTWPIAVVGANRQRVIIEGPVCDSSQVIGWHLRKMNNETDDIDSKPPIPTSSFGFNSSILWDPERWGRTSPIQTTSQDSIKFVKQVVLEDETEIKGIPPDGCSKIMLWRLNFPIQSTPNNAIPPLTTAIDNSQR</sequence>
<dbReference type="PANTHER" id="PTHR10896">
    <property type="entry name" value="GALACTOSYLGALACTOSYLXYLOSYLPROTEIN 3-BETA-GLUCURONOSYLTRANSFERASE BETA-1,3-GLUCURONYLTRANSFERASE"/>
    <property type="match status" value="1"/>
</dbReference>
<keyword evidence="6 13" id="KW-0735">Signal-anchor</keyword>
<comment type="similarity">
    <text evidence="2 13">Belongs to the glycosyltransferase 43 family.</text>
</comment>
<evidence type="ECO:0000256" key="3">
    <source>
        <dbReference type="ARBA" id="ARBA00022676"/>
    </source>
</evidence>
<keyword evidence="11 13" id="KW-0961">Cell wall biogenesis/degradation</keyword>
<evidence type="ECO:0000313" key="15">
    <source>
        <dbReference type="EMBL" id="KAF4369296.1"/>
    </source>
</evidence>
<evidence type="ECO:0000313" key="16">
    <source>
        <dbReference type="Proteomes" id="UP000583929"/>
    </source>
</evidence>
<evidence type="ECO:0000256" key="1">
    <source>
        <dbReference type="ARBA" id="ARBA00004323"/>
    </source>
</evidence>
<keyword evidence="7 13" id="KW-1133">Transmembrane helix</keyword>
<dbReference type="AlphaFoldDB" id="A0A7J6FF21"/>
<dbReference type="Gene3D" id="3.90.550.10">
    <property type="entry name" value="Spore Coat Polysaccharide Biosynthesis Protein SpsA, Chain A"/>
    <property type="match status" value="1"/>
</dbReference>
<dbReference type="GO" id="GO:0015018">
    <property type="term" value="F:galactosylgalactosylxylosylprotein 3-beta-glucuronosyltransferase activity"/>
    <property type="evidence" value="ECO:0007669"/>
    <property type="project" value="InterPro"/>
</dbReference>
<keyword evidence="5 13" id="KW-0812">Transmembrane</keyword>
<feature type="compositionally biased region" description="Low complexity" evidence="14">
    <location>
        <begin position="75"/>
        <end position="92"/>
    </location>
</feature>
<accession>A0A7J6FF21</accession>
<dbReference type="FunFam" id="3.90.550.10:FF:000084">
    <property type="entry name" value="Glycosyltransferases"/>
    <property type="match status" value="1"/>
</dbReference>
<dbReference type="PANTHER" id="PTHR10896:SF59">
    <property type="entry name" value="BETA-1,4-XYLOSYLTRANSFERASE IRX9"/>
    <property type="match status" value="1"/>
</dbReference>
<dbReference type="GO" id="GO:0009834">
    <property type="term" value="P:plant-type secondary cell wall biogenesis"/>
    <property type="evidence" value="ECO:0007669"/>
    <property type="project" value="TreeGrafter"/>
</dbReference>
<evidence type="ECO:0000256" key="12">
    <source>
        <dbReference type="PIRSR" id="PIRSR605027-4"/>
    </source>
</evidence>
<dbReference type="GO" id="GO:0000139">
    <property type="term" value="C:Golgi membrane"/>
    <property type="evidence" value="ECO:0007669"/>
    <property type="project" value="UniProtKB-SubCell"/>
</dbReference>
<dbReference type="EMBL" id="JAATIQ010000223">
    <property type="protein sequence ID" value="KAF4369296.1"/>
    <property type="molecule type" value="Genomic_DNA"/>
</dbReference>
<feature type="compositionally biased region" description="Polar residues" evidence="14">
    <location>
        <begin position="61"/>
        <end position="74"/>
    </location>
</feature>
<evidence type="ECO:0000256" key="6">
    <source>
        <dbReference type="ARBA" id="ARBA00022968"/>
    </source>
</evidence>
<proteinExistence type="inferred from homology"/>
<dbReference type="CDD" id="cd00218">
    <property type="entry name" value="GlcAT-I"/>
    <property type="match status" value="1"/>
</dbReference>
<dbReference type="SUPFAM" id="SSF53448">
    <property type="entry name" value="Nucleotide-diphospho-sugar transferases"/>
    <property type="match status" value="1"/>
</dbReference>
<evidence type="ECO:0000256" key="8">
    <source>
        <dbReference type="ARBA" id="ARBA00023034"/>
    </source>
</evidence>
<evidence type="ECO:0000256" key="11">
    <source>
        <dbReference type="ARBA" id="ARBA00023316"/>
    </source>
</evidence>
<evidence type="ECO:0000256" key="10">
    <source>
        <dbReference type="ARBA" id="ARBA00023180"/>
    </source>
</evidence>
<comment type="function">
    <text evidence="13">Involved in the synthesis of glucuronoxylan hemicellulose in secondary cell walls.</text>
</comment>
<keyword evidence="8 13" id="KW-0333">Golgi apparatus</keyword>
<keyword evidence="10" id="KW-0325">Glycoprotein</keyword>
<gene>
    <name evidence="15" type="ORF">G4B88_009679</name>
</gene>
<feature type="region of interest" description="Disordered" evidence="14">
    <location>
        <begin position="61"/>
        <end position="92"/>
    </location>
</feature>
<reference evidence="15 16" key="1">
    <citation type="journal article" date="2020" name="bioRxiv">
        <title>Sequence and annotation of 42 cannabis genomes reveals extensive copy number variation in cannabinoid synthesis and pathogen resistance genes.</title>
        <authorList>
            <person name="Mckernan K.J."/>
            <person name="Helbert Y."/>
            <person name="Kane L.T."/>
            <person name="Ebling H."/>
            <person name="Zhang L."/>
            <person name="Liu B."/>
            <person name="Eaton Z."/>
            <person name="Mclaughlin S."/>
            <person name="Kingan S."/>
            <person name="Baybayan P."/>
            <person name="Concepcion G."/>
            <person name="Jordan M."/>
            <person name="Riva A."/>
            <person name="Barbazuk W."/>
            <person name="Harkins T."/>
        </authorList>
    </citation>
    <scope>NUCLEOTIDE SEQUENCE [LARGE SCALE GENOMIC DNA]</scope>
    <source>
        <strain evidence="16">cv. Jamaican Lion 4</strain>
        <tissue evidence="15">Leaf</tissue>
    </source>
</reference>
<feature type="transmembrane region" description="Helical" evidence="13">
    <location>
        <begin position="17"/>
        <end position="34"/>
    </location>
</feature>
<dbReference type="EC" id="2.4.-.-" evidence="13"/>
<dbReference type="GO" id="GO:0042285">
    <property type="term" value="F:xylosyltransferase activity"/>
    <property type="evidence" value="ECO:0007669"/>
    <property type="project" value="TreeGrafter"/>
</dbReference>
<dbReference type="GO" id="GO:0071555">
    <property type="term" value="P:cell wall organization"/>
    <property type="evidence" value="ECO:0007669"/>
    <property type="project" value="UniProtKB-KW"/>
</dbReference>
<comment type="caution">
    <text evidence="15">The sequence shown here is derived from an EMBL/GenBank/DDBJ whole genome shotgun (WGS) entry which is preliminary data.</text>
</comment>
<evidence type="ECO:0000256" key="4">
    <source>
        <dbReference type="ARBA" id="ARBA00022679"/>
    </source>
</evidence>
<dbReference type="GO" id="GO:0010417">
    <property type="term" value="P:glucuronoxylan biosynthetic process"/>
    <property type="evidence" value="ECO:0007669"/>
    <property type="project" value="TreeGrafter"/>
</dbReference>
<keyword evidence="9 13" id="KW-0472">Membrane</keyword>
<keyword evidence="3" id="KW-0328">Glycosyltransferase</keyword>
<evidence type="ECO:0000256" key="7">
    <source>
        <dbReference type="ARBA" id="ARBA00022989"/>
    </source>
</evidence>